<dbReference type="RefSeq" id="WP_065546146.1">
    <property type="nucleotide sequence ID" value="NZ_CP016415.1"/>
</dbReference>
<keyword evidence="2" id="KW-1185">Reference proteome</keyword>
<accession>A0A1C7FE35</accession>
<protein>
    <submittedName>
        <fullName evidence="1">Uncharacterized protein</fullName>
    </submittedName>
</protein>
<evidence type="ECO:0000313" key="2">
    <source>
        <dbReference type="Proteomes" id="UP000092528"/>
    </source>
</evidence>
<organism evidence="1 2">
    <name type="scientific">Vibrio scophthalmi</name>
    <dbReference type="NCBI Taxonomy" id="45658"/>
    <lineage>
        <taxon>Bacteria</taxon>
        <taxon>Pseudomonadati</taxon>
        <taxon>Pseudomonadota</taxon>
        <taxon>Gammaproteobacteria</taxon>
        <taxon>Vibrionales</taxon>
        <taxon>Vibrionaceae</taxon>
        <taxon>Vibrio</taxon>
    </lineage>
</organism>
<dbReference type="Proteomes" id="UP000092528">
    <property type="component" value="Chromosome 2"/>
</dbReference>
<reference evidence="1 2" key="1">
    <citation type="submission" date="2016-07" db="EMBL/GenBank/DDBJ databases">
        <title>Genome sequencing of Vibrio scophthalmi strain VS-05, an isolated from Paralichthys olivaceus.</title>
        <authorList>
            <person name="Han H.-J."/>
        </authorList>
    </citation>
    <scope>NUCLEOTIDE SEQUENCE [LARGE SCALE GENOMIC DNA]</scope>
    <source>
        <strain evidence="1 2">VS-05</strain>
    </source>
</reference>
<proteinExistence type="predicted"/>
<evidence type="ECO:0000313" key="1">
    <source>
        <dbReference type="EMBL" id="ANU38250.1"/>
    </source>
</evidence>
<name>A0A1C7FE35_9VIBR</name>
<dbReference type="EMBL" id="CP016415">
    <property type="protein sequence ID" value="ANU38250.1"/>
    <property type="molecule type" value="Genomic_DNA"/>
</dbReference>
<dbReference type="PATRIC" id="fig|45658.7.peg.3155"/>
<dbReference type="AlphaFoldDB" id="A0A1C7FE35"/>
<gene>
    <name evidence="1" type="ORF">VSVS05_03212</name>
</gene>
<sequence length="92" mass="10473">MPCNQTHIRRLDESVLTNLSNHQMHDNGRHKCCQCAYNSGYEQGRQLKNSIHLNIDELGDSQARADGRHKSVHQAFALGYSHGIRDFIALDQ</sequence>